<dbReference type="CDD" id="cd08946">
    <property type="entry name" value="SDR_e"/>
    <property type="match status" value="1"/>
</dbReference>
<feature type="domain" description="NAD-dependent epimerase/dehydratase" evidence="2">
    <location>
        <begin position="20"/>
        <end position="186"/>
    </location>
</feature>
<dbReference type="Gene3D" id="3.40.50.720">
    <property type="entry name" value="NAD(P)-binding Rossmann-like Domain"/>
    <property type="match status" value="1"/>
</dbReference>
<dbReference type="SUPFAM" id="SSF51735">
    <property type="entry name" value="NAD(P)-binding Rossmann-fold domains"/>
    <property type="match status" value="1"/>
</dbReference>
<dbReference type="InterPro" id="IPR001509">
    <property type="entry name" value="Epimerase_deHydtase"/>
</dbReference>
<dbReference type="PANTHER" id="PTHR43000">
    <property type="entry name" value="DTDP-D-GLUCOSE 4,6-DEHYDRATASE-RELATED"/>
    <property type="match status" value="1"/>
</dbReference>
<reference evidence="3" key="1">
    <citation type="submission" date="2018-05" db="EMBL/GenBank/DDBJ databases">
        <authorList>
            <person name="Lanie J.A."/>
            <person name="Ng W.-L."/>
            <person name="Kazmierczak K.M."/>
            <person name="Andrzejewski T.M."/>
            <person name="Davidsen T.M."/>
            <person name="Wayne K.J."/>
            <person name="Tettelin H."/>
            <person name="Glass J.I."/>
            <person name="Rusch D."/>
            <person name="Podicherti R."/>
            <person name="Tsui H.-C.T."/>
            <person name="Winkler M.E."/>
        </authorList>
    </citation>
    <scope>NUCLEOTIDE SEQUENCE</scope>
</reference>
<gene>
    <name evidence="3" type="ORF">METZ01_LOCUS117844</name>
</gene>
<protein>
    <recommendedName>
        <fullName evidence="2">NAD-dependent epimerase/dehydratase domain-containing protein</fullName>
    </recommendedName>
</protein>
<sequence length="327" mass="35434">MTYEGAGSAAQTGAGCREPVLVVGGTGHVGASLCQHLSAGGYGVTSASRSTDLTFDDPRIGRLRMDVFSPVAVKEFPRCRTVVIGPWIEHGDRTTSRQWIDRLARQLVEAGARSLIYLSSMWVYGGESQEFLTETTPVAPTNSYGSAHALNEAALVAIAGEIGADLTILRMANLVGPDPFYPSRTKIAFAHELLEMALLDRLIMLRSAPSTPRNLLPRSLFHHDVEKLIARPDIEGRIDIFNVGSGSTSTMIGLAREIAAMAERYHGDTVAIEHPEESTPHVSFHLDTEKIRSTVGPCVDDLRSELLMVMGDVLVGRDRANVSENLV</sequence>
<evidence type="ECO:0000259" key="2">
    <source>
        <dbReference type="Pfam" id="PF01370"/>
    </source>
</evidence>
<evidence type="ECO:0000313" key="3">
    <source>
        <dbReference type="EMBL" id="SVA64990.1"/>
    </source>
</evidence>
<comment type="similarity">
    <text evidence="1">Belongs to the NAD(P)-dependent epimerase/dehydratase family.</text>
</comment>
<organism evidence="3">
    <name type="scientific">marine metagenome</name>
    <dbReference type="NCBI Taxonomy" id="408172"/>
    <lineage>
        <taxon>unclassified sequences</taxon>
        <taxon>metagenomes</taxon>
        <taxon>ecological metagenomes</taxon>
    </lineage>
</organism>
<dbReference type="AlphaFoldDB" id="A0A381XK52"/>
<evidence type="ECO:0000256" key="1">
    <source>
        <dbReference type="ARBA" id="ARBA00007637"/>
    </source>
</evidence>
<dbReference type="EMBL" id="UINC01015433">
    <property type="protein sequence ID" value="SVA64990.1"/>
    <property type="molecule type" value="Genomic_DNA"/>
</dbReference>
<accession>A0A381XK52</accession>
<dbReference type="InterPro" id="IPR036291">
    <property type="entry name" value="NAD(P)-bd_dom_sf"/>
</dbReference>
<proteinExistence type="inferred from homology"/>
<dbReference type="Pfam" id="PF01370">
    <property type="entry name" value="Epimerase"/>
    <property type="match status" value="1"/>
</dbReference>
<name>A0A381XK52_9ZZZZ</name>